<evidence type="ECO:0000313" key="3">
    <source>
        <dbReference type="Proteomes" id="UP000562682"/>
    </source>
</evidence>
<comment type="caution">
    <text evidence="2">The sequence shown here is derived from an EMBL/GenBank/DDBJ whole genome shotgun (WGS) entry which is preliminary data.</text>
</comment>
<evidence type="ECO:0000313" key="2">
    <source>
        <dbReference type="EMBL" id="KAF5694022.1"/>
    </source>
</evidence>
<comment type="similarity">
    <text evidence="1">Belongs to the CoA-transferase III family.</text>
</comment>
<keyword evidence="3" id="KW-1185">Reference proteome</keyword>
<dbReference type="PANTHER" id="PTHR48229:SF1">
    <property type="entry name" value="ALPHA METHYLACYL-COA RACEMASE-RELATED"/>
    <property type="match status" value="1"/>
</dbReference>
<reference evidence="2 3" key="1">
    <citation type="submission" date="2020-05" db="EMBL/GenBank/DDBJ databases">
        <title>Identification and distribution of gene clusters putatively required for synthesis of sphingolipid metabolism inhibitors in phylogenetically diverse species of the filamentous fungus Fusarium.</title>
        <authorList>
            <person name="Kim H.-S."/>
            <person name="Busman M."/>
            <person name="Brown D.W."/>
            <person name="Divon H."/>
            <person name="Uhlig S."/>
            <person name="Proctor R.H."/>
        </authorList>
    </citation>
    <scope>NUCLEOTIDE SEQUENCE [LARGE SCALE GENOMIC DNA]</scope>
    <source>
        <strain evidence="2 3">NRRL 25311</strain>
    </source>
</reference>
<protein>
    <submittedName>
        <fullName evidence="2">Acyl-CoA transferase carnitine dehydratase</fullName>
    </submittedName>
</protein>
<evidence type="ECO:0000256" key="1">
    <source>
        <dbReference type="ARBA" id="ARBA00008383"/>
    </source>
</evidence>
<proteinExistence type="inferred from homology"/>
<name>A0A8H5XIB6_9HYPO</name>
<dbReference type="SUPFAM" id="SSF89796">
    <property type="entry name" value="CoA-transferase family III (CaiB/BaiF)"/>
    <property type="match status" value="2"/>
</dbReference>
<accession>A0A8H5XIB6</accession>
<keyword evidence="2" id="KW-0808">Transferase</keyword>
<sequence>MSQEPRTPDVYGPGTHTDRTFVPVPQDTQRIFRLIASQTPGFTQDESILSKVRFTGDEFPVISGPIKAVSVAAALHAMAGVVADEILTLRGLEDKERKITVSTTHAGLWFGNVATAYVGGNDVLESAKSGELKKLLPDWERGWVDSPLKYRTTGLYPTSDPGVWYSLHGSMNAEPVLKSIGVDPSEAITSNEEAAAHLAKFTSKLSPEKLEFTNLVNGNCGSICFTPKQWNESEMGKSLAAHPLINVKAQAQAIPTPPVTFPPLDPTDKRPLAGIKVVEMTRVIAGPQIGTILSSFGADVIRVNPPHLPDINIMQLTLNAGKRTIAIDLRKPEDAAIIKSLIAEADVFIQGFRMNKMPKFGLGLNDILKMAGERGRGIVHVSENCYGPDGYYAERPGWQQIADAAAGSAYVTGRSLTLPDNEAVLPSLPISDMTTGALGAVGTLLALRDRATKGGSYAVHASLVAVNAFALRPDVGLYSPKTVAECAERFRWAEMRGSHHVLDLLMTVWDGWKRVLGKELSENSGLYQSFERSAFDGKKLSILKPVVSLSDDEVTPRWKTPSVPYAYEKAEGIKFQ</sequence>
<dbReference type="EMBL" id="JAAOAK010000027">
    <property type="protein sequence ID" value="KAF5694022.1"/>
    <property type="molecule type" value="Genomic_DNA"/>
</dbReference>
<dbReference type="AlphaFoldDB" id="A0A8H5XIB6"/>
<organism evidence="2 3">
    <name type="scientific">Fusarium denticulatum</name>
    <dbReference type="NCBI Taxonomy" id="48507"/>
    <lineage>
        <taxon>Eukaryota</taxon>
        <taxon>Fungi</taxon>
        <taxon>Dikarya</taxon>
        <taxon>Ascomycota</taxon>
        <taxon>Pezizomycotina</taxon>
        <taxon>Sordariomycetes</taxon>
        <taxon>Hypocreomycetidae</taxon>
        <taxon>Hypocreales</taxon>
        <taxon>Nectriaceae</taxon>
        <taxon>Fusarium</taxon>
        <taxon>Fusarium fujikuroi species complex</taxon>
    </lineage>
</organism>
<dbReference type="GO" id="GO:0016740">
    <property type="term" value="F:transferase activity"/>
    <property type="evidence" value="ECO:0007669"/>
    <property type="project" value="UniProtKB-KW"/>
</dbReference>
<dbReference type="Pfam" id="PF02515">
    <property type="entry name" value="CoA_transf_3"/>
    <property type="match status" value="1"/>
</dbReference>
<dbReference type="PANTHER" id="PTHR48229">
    <property type="entry name" value="CAIB/BAIF FAMILY ENZYME (AFU_ORTHOLOGUE AFUA_1G05360)-RELATED"/>
    <property type="match status" value="1"/>
</dbReference>
<dbReference type="Gene3D" id="3.40.50.10540">
    <property type="entry name" value="Crotonobetainyl-coa:carnitine coa-transferase, domain 1"/>
    <property type="match status" value="1"/>
</dbReference>
<gene>
    <name evidence="2" type="ORF">FDENT_1326</name>
</gene>
<dbReference type="InterPro" id="IPR023606">
    <property type="entry name" value="CoA-Trfase_III_dom_1_sf"/>
</dbReference>
<dbReference type="InterPro" id="IPR052985">
    <property type="entry name" value="CoA-trans_III_biosynth/detox"/>
</dbReference>
<dbReference type="Proteomes" id="UP000562682">
    <property type="component" value="Unassembled WGS sequence"/>
</dbReference>
<dbReference type="InterPro" id="IPR003673">
    <property type="entry name" value="CoA-Trfase_fam_III"/>
</dbReference>